<dbReference type="PANTHER" id="PTHR47506">
    <property type="entry name" value="TRANSCRIPTIONAL REGULATORY PROTEIN"/>
    <property type="match status" value="1"/>
</dbReference>
<gene>
    <name evidence="6" type="ORF">QFW81_06840</name>
</gene>
<dbReference type="SUPFAM" id="SSF46689">
    <property type="entry name" value="Homeodomain-like"/>
    <property type="match status" value="1"/>
</dbReference>
<reference evidence="6 7" key="1">
    <citation type="submission" date="2023-04" db="EMBL/GenBank/DDBJ databases">
        <title>Luteimonas sp. M1R5S59.</title>
        <authorList>
            <person name="Sun J.-Q."/>
        </authorList>
    </citation>
    <scope>NUCLEOTIDE SEQUENCE [LARGE SCALE GENOMIC DNA]</scope>
    <source>
        <strain evidence="6 7">M1R5S59</strain>
    </source>
</reference>
<keyword evidence="7" id="KW-1185">Reference proteome</keyword>
<keyword evidence="1" id="KW-0805">Transcription regulation</keyword>
<keyword evidence="2 4" id="KW-0238">DNA-binding</keyword>
<dbReference type="PANTHER" id="PTHR47506:SF6">
    <property type="entry name" value="HTH-TYPE TRANSCRIPTIONAL REPRESSOR NEMR"/>
    <property type="match status" value="1"/>
</dbReference>
<protein>
    <submittedName>
        <fullName evidence="6">TetR/AcrR family transcriptional regulator</fullName>
    </submittedName>
</protein>
<dbReference type="InterPro" id="IPR009057">
    <property type="entry name" value="Homeodomain-like_sf"/>
</dbReference>
<evidence type="ECO:0000259" key="5">
    <source>
        <dbReference type="PROSITE" id="PS50977"/>
    </source>
</evidence>
<evidence type="ECO:0000313" key="6">
    <source>
        <dbReference type="EMBL" id="MDH5833640.1"/>
    </source>
</evidence>
<dbReference type="RefSeq" id="WP_280577924.1">
    <property type="nucleotide sequence ID" value="NZ_JARXRO010000014.1"/>
</dbReference>
<dbReference type="Pfam" id="PF00440">
    <property type="entry name" value="TetR_N"/>
    <property type="match status" value="1"/>
</dbReference>
<comment type="caution">
    <text evidence="6">The sequence shown here is derived from an EMBL/GenBank/DDBJ whole genome shotgun (WGS) entry which is preliminary data.</text>
</comment>
<sequence length="201" mass="21797">MTPSPTKGATTREAILARSYALACVNGLEGLTIGAVAEQVGMSKSGVFAHFGSREDLQLATLDLGGELFIRDVLVPALREQRGLPRLRAIFANWAEWVRHEDDGGCLFLAAASEYDDRPGAIRDRVLQQEADWRDQLARAVQLAIDSGELAADTEPGQVAFELYAIALAIHHDAGLTGYEGAVSRGFRAFDRLLRSYAPTP</sequence>
<feature type="domain" description="HTH tetR-type" evidence="5">
    <location>
        <begin position="9"/>
        <end position="69"/>
    </location>
</feature>
<dbReference type="Pfam" id="PF16925">
    <property type="entry name" value="TetR_C_13"/>
    <property type="match status" value="1"/>
</dbReference>
<feature type="DNA-binding region" description="H-T-H motif" evidence="4">
    <location>
        <begin position="32"/>
        <end position="51"/>
    </location>
</feature>
<dbReference type="PROSITE" id="PS50977">
    <property type="entry name" value="HTH_TETR_2"/>
    <property type="match status" value="1"/>
</dbReference>
<proteinExistence type="predicted"/>
<evidence type="ECO:0000256" key="1">
    <source>
        <dbReference type="ARBA" id="ARBA00023015"/>
    </source>
</evidence>
<dbReference type="InterPro" id="IPR011075">
    <property type="entry name" value="TetR_C"/>
</dbReference>
<evidence type="ECO:0000256" key="3">
    <source>
        <dbReference type="ARBA" id="ARBA00023163"/>
    </source>
</evidence>
<dbReference type="SUPFAM" id="SSF48498">
    <property type="entry name" value="Tetracyclin repressor-like, C-terminal domain"/>
    <property type="match status" value="1"/>
</dbReference>
<organism evidence="6 7">
    <name type="scientific">Luteimonas kalidii</name>
    <dbReference type="NCBI Taxonomy" id="3042025"/>
    <lineage>
        <taxon>Bacteria</taxon>
        <taxon>Pseudomonadati</taxon>
        <taxon>Pseudomonadota</taxon>
        <taxon>Gammaproteobacteria</taxon>
        <taxon>Lysobacterales</taxon>
        <taxon>Lysobacteraceae</taxon>
        <taxon>Luteimonas</taxon>
    </lineage>
</organism>
<evidence type="ECO:0000313" key="7">
    <source>
        <dbReference type="Proteomes" id="UP001156873"/>
    </source>
</evidence>
<dbReference type="Proteomes" id="UP001156873">
    <property type="component" value="Unassembled WGS sequence"/>
</dbReference>
<accession>A0ABT6JT41</accession>
<dbReference type="Gene3D" id="1.10.10.60">
    <property type="entry name" value="Homeodomain-like"/>
    <property type="match status" value="1"/>
</dbReference>
<name>A0ABT6JT41_9GAMM</name>
<dbReference type="InterPro" id="IPR001647">
    <property type="entry name" value="HTH_TetR"/>
</dbReference>
<dbReference type="InterPro" id="IPR036271">
    <property type="entry name" value="Tet_transcr_reg_TetR-rel_C_sf"/>
</dbReference>
<keyword evidence="3" id="KW-0804">Transcription</keyword>
<evidence type="ECO:0000256" key="2">
    <source>
        <dbReference type="ARBA" id="ARBA00023125"/>
    </source>
</evidence>
<dbReference type="EMBL" id="JARXRO010000014">
    <property type="protein sequence ID" value="MDH5833640.1"/>
    <property type="molecule type" value="Genomic_DNA"/>
</dbReference>
<evidence type="ECO:0000256" key="4">
    <source>
        <dbReference type="PROSITE-ProRule" id="PRU00335"/>
    </source>
</evidence>
<dbReference type="Gene3D" id="1.10.357.10">
    <property type="entry name" value="Tetracycline Repressor, domain 2"/>
    <property type="match status" value="1"/>
</dbReference>